<dbReference type="SUPFAM" id="SSF55418">
    <property type="entry name" value="eIF4e-like"/>
    <property type="match status" value="1"/>
</dbReference>
<sequence>MCEVPQINLTDPISSGPWTLYFHQGDSEKWTLDSFVKIHTCNTWLDVLQVIEEIGQARLKAGQPFFMHGDTLPLWENHQNIRGGSYSVKVPSDNVKEVFTSQVIQAMLGLAFKENGNTCMGISMSPKKGTFNILKIWNLSAEKFNKSDGLCFIDSRCSDSEVLYTPHVQKRM</sequence>
<dbReference type="InterPro" id="IPR023398">
    <property type="entry name" value="TIF_eIF4e-like"/>
</dbReference>
<dbReference type="EMBL" id="MN739626">
    <property type="protein sequence ID" value="QHT16521.1"/>
    <property type="molecule type" value="Genomic_DNA"/>
</dbReference>
<dbReference type="Gene3D" id="3.30.760.10">
    <property type="entry name" value="RNA Cap, Translation Initiation Factor Eif4e"/>
    <property type="match status" value="1"/>
</dbReference>
<protein>
    <submittedName>
        <fullName evidence="1">Uncharacterized protein</fullName>
    </submittedName>
</protein>
<dbReference type="GO" id="GO:0003743">
    <property type="term" value="F:translation initiation factor activity"/>
    <property type="evidence" value="ECO:0007669"/>
    <property type="project" value="InterPro"/>
</dbReference>
<proteinExistence type="predicted"/>
<name>A0A6C0DJB4_9ZZZZ</name>
<dbReference type="InterPro" id="IPR001040">
    <property type="entry name" value="TIF_eIF_4E"/>
</dbReference>
<accession>A0A6C0DJB4</accession>
<evidence type="ECO:0000313" key="1">
    <source>
        <dbReference type="EMBL" id="QHT16521.1"/>
    </source>
</evidence>
<organism evidence="1">
    <name type="scientific">viral metagenome</name>
    <dbReference type="NCBI Taxonomy" id="1070528"/>
    <lineage>
        <taxon>unclassified sequences</taxon>
        <taxon>metagenomes</taxon>
        <taxon>organismal metagenomes</taxon>
    </lineage>
</organism>
<dbReference type="AlphaFoldDB" id="A0A6C0DJB4"/>
<dbReference type="GO" id="GO:0003723">
    <property type="term" value="F:RNA binding"/>
    <property type="evidence" value="ECO:0007669"/>
    <property type="project" value="InterPro"/>
</dbReference>
<dbReference type="Pfam" id="PF01652">
    <property type="entry name" value="IF4E"/>
    <property type="match status" value="1"/>
</dbReference>
<reference evidence="1" key="1">
    <citation type="journal article" date="2020" name="Nature">
        <title>Giant virus diversity and host interactions through global metagenomics.</title>
        <authorList>
            <person name="Schulz F."/>
            <person name="Roux S."/>
            <person name="Paez-Espino D."/>
            <person name="Jungbluth S."/>
            <person name="Walsh D.A."/>
            <person name="Denef V.J."/>
            <person name="McMahon K.D."/>
            <person name="Konstantinidis K.T."/>
            <person name="Eloe-Fadrosh E.A."/>
            <person name="Kyrpides N.C."/>
            <person name="Woyke T."/>
        </authorList>
    </citation>
    <scope>NUCLEOTIDE SEQUENCE</scope>
    <source>
        <strain evidence="1">GVMAG-M-3300023174-189</strain>
    </source>
</reference>